<sequence>YKEVLKLQKLTEYSSKTLYRWIAQLTENDNRTATSKELAEAFNNTYLSLNITSKMV</sequence>
<feature type="non-terminal residue" evidence="1">
    <location>
        <position position="56"/>
    </location>
</feature>
<name>A0A9N9K588_9GLOM</name>
<dbReference type="Proteomes" id="UP000789759">
    <property type="component" value="Unassembled WGS sequence"/>
</dbReference>
<proteinExistence type="predicted"/>
<dbReference type="EMBL" id="CAJVQA010039269">
    <property type="protein sequence ID" value="CAG8811854.1"/>
    <property type="molecule type" value="Genomic_DNA"/>
</dbReference>
<comment type="caution">
    <text evidence="1">The sequence shown here is derived from an EMBL/GenBank/DDBJ whole genome shotgun (WGS) entry which is preliminary data.</text>
</comment>
<dbReference type="AlphaFoldDB" id="A0A9N9K588"/>
<organism evidence="1 2">
    <name type="scientific">Cetraspora pellucida</name>
    <dbReference type="NCBI Taxonomy" id="1433469"/>
    <lineage>
        <taxon>Eukaryota</taxon>
        <taxon>Fungi</taxon>
        <taxon>Fungi incertae sedis</taxon>
        <taxon>Mucoromycota</taxon>
        <taxon>Glomeromycotina</taxon>
        <taxon>Glomeromycetes</taxon>
        <taxon>Diversisporales</taxon>
        <taxon>Gigasporaceae</taxon>
        <taxon>Cetraspora</taxon>
    </lineage>
</organism>
<reference evidence="1" key="1">
    <citation type="submission" date="2021-06" db="EMBL/GenBank/DDBJ databases">
        <authorList>
            <person name="Kallberg Y."/>
            <person name="Tangrot J."/>
            <person name="Rosling A."/>
        </authorList>
    </citation>
    <scope>NUCLEOTIDE SEQUENCE</scope>
    <source>
        <strain evidence="1">FL966</strain>
    </source>
</reference>
<protein>
    <submittedName>
        <fullName evidence="1">15212_t:CDS:1</fullName>
    </submittedName>
</protein>
<keyword evidence="2" id="KW-1185">Reference proteome</keyword>
<evidence type="ECO:0000313" key="1">
    <source>
        <dbReference type="EMBL" id="CAG8811854.1"/>
    </source>
</evidence>
<gene>
    <name evidence="1" type="ORF">CPELLU_LOCUS18733</name>
</gene>
<evidence type="ECO:0000313" key="2">
    <source>
        <dbReference type="Proteomes" id="UP000789759"/>
    </source>
</evidence>
<accession>A0A9N9K588</accession>